<evidence type="ECO:0000313" key="2">
    <source>
        <dbReference type="EMBL" id="CEM05768.1"/>
    </source>
</evidence>
<feature type="region of interest" description="Disordered" evidence="1">
    <location>
        <begin position="137"/>
        <end position="203"/>
    </location>
</feature>
<feature type="compositionally biased region" description="Basic and acidic residues" evidence="1">
    <location>
        <begin position="17"/>
        <end position="28"/>
    </location>
</feature>
<feature type="region of interest" description="Disordered" evidence="1">
    <location>
        <begin position="1"/>
        <end position="116"/>
    </location>
</feature>
<reference evidence="2" key="1">
    <citation type="submission" date="2014-11" db="EMBL/GenBank/DDBJ databases">
        <authorList>
            <person name="Otto D Thomas"/>
            <person name="Naeem Raeece"/>
        </authorList>
    </citation>
    <scope>NUCLEOTIDE SEQUENCE</scope>
</reference>
<name>A0A0G4F1Z1_9ALVE</name>
<protein>
    <submittedName>
        <fullName evidence="2">Uncharacterized protein</fullName>
    </submittedName>
</protein>
<evidence type="ECO:0000256" key="1">
    <source>
        <dbReference type="SAM" id="MobiDB-lite"/>
    </source>
</evidence>
<sequence>MPKRAGTEVQKGMGKGQEAKKNGGEKAKTKAVKKPKQKLPKAQQAKDAPTIPKIQPVGLQFFQNRPIDTLPEGKESSAQKKSAKKDTEKPGEGEGDPQVRVGDVTHERLWHDPKNRQIMRTLEERVSKQKDVLKAYKDRVQTSKKQQVVFQSLRDTRGSSAGEGKGELKGKKTHGGSSSSFLDRTLGGRPRQSALQLARQGHR</sequence>
<gene>
    <name evidence="2" type="ORF">Cvel_14728</name>
</gene>
<feature type="compositionally biased region" description="Basic and acidic residues" evidence="1">
    <location>
        <begin position="71"/>
        <end position="92"/>
    </location>
</feature>
<organism evidence="2">
    <name type="scientific">Chromera velia CCMP2878</name>
    <dbReference type="NCBI Taxonomy" id="1169474"/>
    <lineage>
        <taxon>Eukaryota</taxon>
        <taxon>Sar</taxon>
        <taxon>Alveolata</taxon>
        <taxon>Colpodellida</taxon>
        <taxon>Chromeraceae</taxon>
        <taxon>Chromera</taxon>
    </lineage>
</organism>
<dbReference type="VEuPathDB" id="CryptoDB:Cvel_14728"/>
<proteinExistence type="predicted"/>
<feature type="compositionally biased region" description="Basic and acidic residues" evidence="1">
    <location>
        <begin position="103"/>
        <end position="116"/>
    </location>
</feature>
<feature type="compositionally biased region" description="Low complexity" evidence="1">
    <location>
        <begin position="40"/>
        <end position="49"/>
    </location>
</feature>
<accession>A0A0G4F1Z1</accession>
<dbReference type="EMBL" id="CDMZ01000065">
    <property type="protein sequence ID" value="CEM05768.1"/>
    <property type="molecule type" value="Genomic_DNA"/>
</dbReference>
<dbReference type="AlphaFoldDB" id="A0A0G4F1Z1"/>
<feature type="compositionally biased region" description="Basic residues" evidence="1">
    <location>
        <begin position="29"/>
        <end position="39"/>
    </location>
</feature>